<dbReference type="PANTHER" id="PTHR10491:SF4">
    <property type="entry name" value="METHIONINE ADENOSYLTRANSFERASE 2 SUBUNIT BETA"/>
    <property type="match status" value="1"/>
</dbReference>
<dbReference type="EMBL" id="JBHSAV010000003">
    <property type="protein sequence ID" value="MFC3975151.1"/>
    <property type="molecule type" value="Genomic_DNA"/>
</dbReference>
<feature type="domain" description="RmlD-like substrate binding" evidence="7">
    <location>
        <begin position="11"/>
        <end position="301"/>
    </location>
</feature>
<evidence type="ECO:0000313" key="9">
    <source>
        <dbReference type="Proteomes" id="UP001595766"/>
    </source>
</evidence>
<dbReference type="CDD" id="cd05254">
    <property type="entry name" value="dTDP_HR_like_SDR_e"/>
    <property type="match status" value="1"/>
</dbReference>
<dbReference type="PANTHER" id="PTHR10491">
    <property type="entry name" value="DTDP-4-DEHYDRORHAMNOSE REDUCTASE"/>
    <property type="match status" value="1"/>
</dbReference>
<comment type="caution">
    <text evidence="8">The sequence shown here is derived from an EMBL/GenBank/DDBJ whole genome shotgun (WGS) entry which is preliminary data.</text>
</comment>
<keyword evidence="9" id="KW-1185">Reference proteome</keyword>
<comment type="function">
    <text evidence="6">Catalyzes the reduction of dTDP-6-deoxy-L-lyxo-4-hexulose to yield dTDP-L-rhamnose.</text>
</comment>
<dbReference type="Pfam" id="PF04321">
    <property type="entry name" value="RmlD_sub_bind"/>
    <property type="match status" value="1"/>
</dbReference>
<evidence type="ECO:0000256" key="1">
    <source>
        <dbReference type="ARBA" id="ARBA00004781"/>
    </source>
</evidence>
<dbReference type="InterPro" id="IPR005913">
    <property type="entry name" value="dTDP_dehydrorham_reduct"/>
</dbReference>
<evidence type="ECO:0000256" key="5">
    <source>
        <dbReference type="ARBA" id="ARBA00048200"/>
    </source>
</evidence>
<protein>
    <recommendedName>
        <fullName evidence="4 6">dTDP-4-dehydrorhamnose reductase</fullName>
        <ecNumber evidence="3 6">1.1.1.133</ecNumber>
    </recommendedName>
</protein>
<comment type="similarity">
    <text evidence="2 6">Belongs to the dTDP-4-dehydrorhamnose reductase family.</text>
</comment>
<evidence type="ECO:0000256" key="6">
    <source>
        <dbReference type="RuleBase" id="RU364082"/>
    </source>
</evidence>
<dbReference type="EC" id="1.1.1.133" evidence="3 6"/>
<evidence type="ECO:0000256" key="3">
    <source>
        <dbReference type="ARBA" id="ARBA00012929"/>
    </source>
</evidence>
<proteinExistence type="inferred from homology"/>
<name>A0ABV8EG38_9BACT</name>
<sequence length="312" mass="35166">MDIHMSKVKKKILITGANGLLGQKLVDLISKDENYDLIPSGLGKSRFPTSWQIDNWVTLDICKEDQVMDTFEKLRPDFVIHTAAMTKVDQCEDHKEKCRELNIHAVQNLVDACSKYKTHLIHLSTDFIFDGQNGPYHEDDKANPVNFYGWTKLEAENIILKSSIDAAIVRTVLVYGIANDMSRSNIILWVKDSLEKGKHIQLVNDQVRTPTLAEDLALGCFLIVKHNAKGVYNISGKDVLTPYQMALATADFFQLDKTLILESNSTKFQQKAKRPMKTGFFIDKAVKDLGYNPKSFMDGIGILAKQIKLADS</sequence>
<dbReference type="Gene3D" id="3.40.50.720">
    <property type="entry name" value="NAD(P)-binding Rossmann-like Domain"/>
    <property type="match status" value="1"/>
</dbReference>
<dbReference type="SUPFAM" id="SSF51735">
    <property type="entry name" value="NAD(P)-binding Rossmann-fold domains"/>
    <property type="match status" value="1"/>
</dbReference>
<organism evidence="8 9">
    <name type="scientific">Belliella kenyensis</name>
    <dbReference type="NCBI Taxonomy" id="1472724"/>
    <lineage>
        <taxon>Bacteria</taxon>
        <taxon>Pseudomonadati</taxon>
        <taxon>Bacteroidota</taxon>
        <taxon>Cytophagia</taxon>
        <taxon>Cytophagales</taxon>
        <taxon>Cyclobacteriaceae</taxon>
        <taxon>Belliella</taxon>
    </lineage>
</organism>
<accession>A0ABV8EG38</accession>
<evidence type="ECO:0000259" key="7">
    <source>
        <dbReference type="Pfam" id="PF04321"/>
    </source>
</evidence>
<keyword evidence="6" id="KW-0560">Oxidoreductase</keyword>
<gene>
    <name evidence="8" type="ORF">ACFOUP_02060</name>
</gene>
<dbReference type="InterPro" id="IPR029903">
    <property type="entry name" value="RmlD-like-bd"/>
</dbReference>
<evidence type="ECO:0000256" key="4">
    <source>
        <dbReference type="ARBA" id="ARBA00017099"/>
    </source>
</evidence>
<evidence type="ECO:0000256" key="2">
    <source>
        <dbReference type="ARBA" id="ARBA00010944"/>
    </source>
</evidence>
<reference evidence="9" key="1">
    <citation type="journal article" date="2019" name="Int. J. Syst. Evol. Microbiol.">
        <title>The Global Catalogue of Microorganisms (GCM) 10K type strain sequencing project: providing services to taxonomists for standard genome sequencing and annotation.</title>
        <authorList>
            <consortium name="The Broad Institute Genomics Platform"/>
            <consortium name="The Broad Institute Genome Sequencing Center for Infectious Disease"/>
            <person name="Wu L."/>
            <person name="Ma J."/>
        </authorList>
    </citation>
    <scope>NUCLEOTIDE SEQUENCE [LARGE SCALE GENOMIC DNA]</scope>
    <source>
        <strain evidence="9">CECT 8551</strain>
    </source>
</reference>
<comment type="pathway">
    <text evidence="1 6">Carbohydrate biosynthesis; dTDP-L-rhamnose biosynthesis.</text>
</comment>
<evidence type="ECO:0000313" key="8">
    <source>
        <dbReference type="EMBL" id="MFC3975151.1"/>
    </source>
</evidence>
<dbReference type="Proteomes" id="UP001595766">
    <property type="component" value="Unassembled WGS sequence"/>
</dbReference>
<keyword evidence="6" id="KW-0521">NADP</keyword>
<dbReference type="RefSeq" id="WP_241292311.1">
    <property type="nucleotide sequence ID" value="NZ_JAKZGR010000003.1"/>
</dbReference>
<comment type="catalytic activity">
    <reaction evidence="5">
        <text>dTDP-beta-L-rhamnose + NADP(+) = dTDP-4-dehydro-beta-L-rhamnose + NADPH + H(+)</text>
        <dbReference type="Rhea" id="RHEA:21796"/>
        <dbReference type="ChEBI" id="CHEBI:15378"/>
        <dbReference type="ChEBI" id="CHEBI:57510"/>
        <dbReference type="ChEBI" id="CHEBI:57783"/>
        <dbReference type="ChEBI" id="CHEBI:58349"/>
        <dbReference type="ChEBI" id="CHEBI:62830"/>
        <dbReference type="EC" id="1.1.1.133"/>
    </reaction>
</comment>
<dbReference type="InterPro" id="IPR036291">
    <property type="entry name" value="NAD(P)-bd_dom_sf"/>
</dbReference>